<sequence length="220" mass="24316">MEDPRSEPVSISVSAGRDLTSSKLIPCSGGMNRMSIRMSRNMDNVVVRAGRDPAGDTKDVHKVEGILALSNQLLKEPGKKSKEKPFFFCLLTLSCPLGNCGVNECNKTRKECLSLYLNKERKKAISCLHGITLHAHFPERVYCDNRMLSLPGFLPPADLWALKEERLSGSSPHSSLGKKGSRSCPVRRKIRKEGIVEKTSSFSVHGYLNYWISGIGLVAL</sequence>
<evidence type="ECO:0000313" key="1">
    <source>
        <dbReference type="EMBL" id="KAK8491872.1"/>
    </source>
</evidence>
<evidence type="ECO:0000313" key="2">
    <source>
        <dbReference type="Proteomes" id="UP001396334"/>
    </source>
</evidence>
<organism evidence="1 2">
    <name type="scientific">Hibiscus sabdariffa</name>
    <name type="common">roselle</name>
    <dbReference type="NCBI Taxonomy" id="183260"/>
    <lineage>
        <taxon>Eukaryota</taxon>
        <taxon>Viridiplantae</taxon>
        <taxon>Streptophyta</taxon>
        <taxon>Embryophyta</taxon>
        <taxon>Tracheophyta</taxon>
        <taxon>Spermatophyta</taxon>
        <taxon>Magnoliopsida</taxon>
        <taxon>eudicotyledons</taxon>
        <taxon>Gunneridae</taxon>
        <taxon>Pentapetalae</taxon>
        <taxon>rosids</taxon>
        <taxon>malvids</taxon>
        <taxon>Malvales</taxon>
        <taxon>Malvaceae</taxon>
        <taxon>Malvoideae</taxon>
        <taxon>Hibiscus</taxon>
    </lineage>
</organism>
<proteinExistence type="predicted"/>
<comment type="caution">
    <text evidence="1">The sequence shown here is derived from an EMBL/GenBank/DDBJ whole genome shotgun (WGS) entry which is preliminary data.</text>
</comment>
<keyword evidence="2" id="KW-1185">Reference proteome</keyword>
<gene>
    <name evidence="1" type="ORF">V6N11_013996</name>
</gene>
<accession>A0ABR2AFD3</accession>
<reference evidence="1 2" key="1">
    <citation type="journal article" date="2024" name="G3 (Bethesda)">
        <title>Genome assembly of Hibiscus sabdariffa L. provides insights into metabolisms of medicinal natural products.</title>
        <authorList>
            <person name="Kim T."/>
        </authorList>
    </citation>
    <scope>NUCLEOTIDE SEQUENCE [LARGE SCALE GENOMIC DNA]</scope>
    <source>
        <strain evidence="1">TK-2024</strain>
        <tissue evidence="1">Old leaves</tissue>
    </source>
</reference>
<protein>
    <submittedName>
        <fullName evidence="1">Uncharacterized protein</fullName>
    </submittedName>
</protein>
<dbReference type="Proteomes" id="UP001396334">
    <property type="component" value="Unassembled WGS sequence"/>
</dbReference>
<dbReference type="EMBL" id="JBBPBN010000257">
    <property type="protein sequence ID" value="KAK8491872.1"/>
    <property type="molecule type" value="Genomic_DNA"/>
</dbReference>
<name>A0ABR2AFD3_9ROSI</name>